<proteinExistence type="predicted"/>
<name>A0A2W7NQX4_9BACT</name>
<protein>
    <submittedName>
        <fullName evidence="1">Uncharacterized protein</fullName>
    </submittedName>
</protein>
<reference evidence="1 2" key="1">
    <citation type="submission" date="2018-06" db="EMBL/GenBank/DDBJ databases">
        <title>Genomic Encyclopedia of Archaeal and Bacterial Type Strains, Phase II (KMG-II): from individual species to whole genera.</title>
        <authorList>
            <person name="Goeker M."/>
        </authorList>
    </citation>
    <scope>NUCLEOTIDE SEQUENCE [LARGE SCALE GENOMIC DNA]</scope>
    <source>
        <strain evidence="1 2">DSM 6779</strain>
    </source>
</reference>
<comment type="caution">
    <text evidence="1">The sequence shown here is derived from an EMBL/GenBank/DDBJ whole genome shotgun (WGS) entry which is preliminary data.</text>
</comment>
<dbReference type="EMBL" id="QKZK01000023">
    <property type="protein sequence ID" value="PZX13702.1"/>
    <property type="molecule type" value="Genomic_DNA"/>
</dbReference>
<dbReference type="AlphaFoldDB" id="A0A2W7NQX4"/>
<accession>A0A2W7NQX4</accession>
<gene>
    <name evidence="1" type="ORF">LX69_02560</name>
</gene>
<evidence type="ECO:0000313" key="1">
    <source>
        <dbReference type="EMBL" id="PZX13702.1"/>
    </source>
</evidence>
<dbReference type="Proteomes" id="UP000249239">
    <property type="component" value="Unassembled WGS sequence"/>
</dbReference>
<keyword evidence="2" id="KW-1185">Reference proteome</keyword>
<organism evidence="1 2">
    <name type="scientific">Breznakibacter xylanolyticus</name>
    <dbReference type="NCBI Taxonomy" id="990"/>
    <lineage>
        <taxon>Bacteria</taxon>
        <taxon>Pseudomonadati</taxon>
        <taxon>Bacteroidota</taxon>
        <taxon>Bacteroidia</taxon>
        <taxon>Marinilabiliales</taxon>
        <taxon>Marinilabiliaceae</taxon>
        <taxon>Breznakibacter</taxon>
    </lineage>
</organism>
<evidence type="ECO:0000313" key="2">
    <source>
        <dbReference type="Proteomes" id="UP000249239"/>
    </source>
</evidence>
<sequence length="78" mass="9048">MRMFKCVKTVEDGSKNDLSVSKHQIIPSYKKHPTTLTNITIQTHHPSTRGIKPGEDDKKGINEKCRNARKAFRQQEKW</sequence>